<name>A0ABT5YM57_9PROT</name>
<evidence type="ECO:0000256" key="3">
    <source>
        <dbReference type="ARBA" id="ARBA00022692"/>
    </source>
</evidence>
<keyword evidence="6" id="KW-1003">Cell membrane</keyword>
<comment type="caution">
    <text evidence="6">Lacks conserved residue(s) required for the propagation of feature annotation.</text>
</comment>
<keyword evidence="4 6" id="KW-1133">Transmembrane helix</keyword>
<keyword evidence="3 6" id="KW-0812">Transmembrane</keyword>
<comment type="subcellular location">
    <subcellularLocation>
        <location evidence="6">Cell membrane</location>
        <topology evidence="6">Multi-pass membrane protein</topology>
    </subcellularLocation>
    <subcellularLocation>
        <location evidence="1">Membrane</location>
    </subcellularLocation>
</comment>
<dbReference type="InterPro" id="IPR002994">
    <property type="entry name" value="Surf1/Shy1"/>
</dbReference>
<dbReference type="CDD" id="cd06662">
    <property type="entry name" value="SURF1"/>
    <property type="match status" value="1"/>
</dbReference>
<sequence length="241" mass="27138">MSFRPRFWPTVIMLPALAILLALGSWQLDRREWKHDLIADLAVQQAEPPVPLPERIDPDALEFRRLALTGTLLHERELYWASRTLDGVNGYHVVTPLRLEDGREILLDRGWLSAADLDPAGRRASQPDGPLEVVATARRGGWGGPAWATWLRPVNDPAGNRWLWPDLEAMAGATGLLQPVTEIYAVVEPGQLPPPPQARPPEPELRDNHLQYALFWFTMAAALLVIYVLFHRRPRGGRTPE</sequence>
<feature type="transmembrane region" description="Helical" evidence="6">
    <location>
        <begin position="210"/>
        <end position="230"/>
    </location>
</feature>
<evidence type="ECO:0000256" key="1">
    <source>
        <dbReference type="ARBA" id="ARBA00004370"/>
    </source>
</evidence>
<dbReference type="EMBL" id="JARHUD010000004">
    <property type="protein sequence ID" value="MDF2095937.1"/>
    <property type="molecule type" value="Genomic_DNA"/>
</dbReference>
<evidence type="ECO:0000256" key="5">
    <source>
        <dbReference type="ARBA" id="ARBA00023136"/>
    </source>
</evidence>
<evidence type="ECO:0000256" key="2">
    <source>
        <dbReference type="ARBA" id="ARBA00007165"/>
    </source>
</evidence>
<organism evidence="7 8">
    <name type="scientific">Aquibaculum arenosum</name>
    <dbReference type="NCBI Taxonomy" id="3032591"/>
    <lineage>
        <taxon>Bacteria</taxon>
        <taxon>Pseudomonadati</taxon>
        <taxon>Pseudomonadota</taxon>
        <taxon>Alphaproteobacteria</taxon>
        <taxon>Rhodospirillales</taxon>
        <taxon>Rhodovibrionaceae</taxon>
        <taxon>Aquibaculum</taxon>
    </lineage>
</organism>
<evidence type="ECO:0000313" key="8">
    <source>
        <dbReference type="Proteomes" id="UP001215503"/>
    </source>
</evidence>
<dbReference type="Pfam" id="PF02104">
    <property type="entry name" value="SURF1"/>
    <property type="match status" value="1"/>
</dbReference>
<proteinExistence type="inferred from homology"/>
<dbReference type="PROSITE" id="PS50895">
    <property type="entry name" value="SURF1"/>
    <property type="match status" value="1"/>
</dbReference>
<dbReference type="Proteomes" id="UP001215503">
    <property type="component" value="Unassembled WGS sequence"/>
</dbReference>
<comment type="caution">
    <text evidence="7">The sequence shown here is derived from an EMBL/GenBank/DDBJ whole genome shotgun (WGS) entry which is preliminary data.</text>
</comment>
<keyword evidence="8" id="KW-1185">Reference proteome</keyword>
<dbReference type="PANTHER" id="PTHR23427">
    <property type="entry name" value="SURFEIT LOCUS PROTEIN"/>
    <property type="match status" value="1"/>
</dbReference>
<gene>
    <name evidence="7" type="ORF">P2G67_08115</name>
</gene>
<dbReference type="InterPro" id="IPR045214">
    <property type="entry name" value="Surf1/Surf4"/>
</dbReference>
<dbReference type="PANTHER" id="PTHR23427:SF2">
    <property type="entry name" value="SURFEIT LOCUS PROTEIN 1"/>
    <property type="match status" value="1"/>
</dbReference>
<evidence type="ECO:0000256" key="6">
    <source>
        <dbReference type="RuleBase" id="RU363076"/>
    </source>
</evidence>
<accession>A0ABT5YM57</accession>
<evidence type="ECO:0000313" key="7">
    <source>
        <dbReference type="EMBL" id="MDF2095937.1"/>
    </source>
</evidence>
<evidence type="ECO:0000256" key="4">
    <source>
        <dbReference type="ARBA" id="ARBA00022989"/>
    </source>
</evidence>
<dbReference type="RefSeq" id="WP_275821862.1">
    <property type="nucleotide sequence ID" value="NZ_JARHUD010000004.1"/>
</dbReference>
<reference evidence="7 8" key="1">
    <citation type="submission" date="2023-03" db="EMBL/GenBank/DDBJ databases">
        <title>Fodinicurvata sp. CAU 1616 isolated from sea sendiment.</title>
        <authorList>
            <person name="Kim W."/>
        </authorList>
    </citation>
    <scope>NUCLEOTIDE SEQUENCE [LARGE SCALE GENOMIC DNA]</scope>
    <source>
        <strain evidence="7 8">CAU 1616</strain>
    </source>
</reference>
<keyword evidence="5 6" id="KW-0472">Membrane</keyword>
<protein>
    <recommendedName>
        <fullName evidence="6">SURF1-like protein</fullName>
    </recommendedName>
</protein>
<comment type="similarity">
    <text evidence="2 6">Belongs to the SURF1 family.</text>
</comment>